<proteinExistence type="predicted"/>
<accession>Q13FI8</accession>
<reference evidence="7 8" key="1">
    <citation type="journal article" date="2006" name="Proc. Natl. Acad. Sci. U.S.A.">
        <title>Burkholderia xenovorans LB400 harbors a multi-replicon, 9.73-Mbp genome shaped for versatility.</title>
        <authorList>
            <person name="Chain P.S."/>
            <person name="Denef V.J."/>
            <person name="Konstantinidis K.T."/>
            <person name="Vergez L.M."/>
            <person name="Agullo L."/>
            <person name="Reyes V.L."/>
            <person name="Hauser L."/>
            <person name="Cordova M."/>
            <person name="Gomez L."/>
            <person name="Gonzalez M."/>
            <person name="Land M."/>
            <person name="Lao V."/>
            <person name="Larimer F."/>
            <person name="LiPuma J.J."/>
            <person name="Mahenthiralingam E."/>
            <person name="Malfatti S.A."/>
            <person name="Marx C.J."/>
            <person name="Parnell J.J."/>
            <person name="Ramette A."/>
            <person name="Richardson P."/>
            <person name="Seeger M."/>
            <person name="Smith D."/>
            <person name="Spilker T."/>
            <person name="Sul W.J."/>
            <person name="Tsoi T.V."/>
            <person name="Ulrich L.E."/>
            <person name="Zhulin I.B."/>
            <person name="Tiedje J.M."/>
        </authorList>
    </citation>
    <scope>NUCLEOTIDE SEQUENCE [LARGE SCALE GENOMIC DNA]</scope>
    <source>
        <strain evidence="7 8">LB400</strain>
    </source>
</reference>
<dbReference type="STRING" id="266265.Bxe_C1291"/>
<keyword evidence="8" id="KW-1185">Reference proteome</keyword>
<dbReference type="PANTHER" id="PTHR30213:SF1">
    <property type="entry name" value="INNER MEMBRANE PROTEIN YHJD"/>
    <property type="match status" value="1"/>
</dbReference>
<dbReference type="Pfam" id="PF03631">
    <property type="entry name" value="Virul_fac_BrkB"/>
    <property type="match status" value="1"/>
</dbReference>
<dbReference type="AlphaFoldDB" id="Q13FI8"/>
<dbReference type="Proteomes" id="UP000001817">
    <property type="component" value="Chromosome 3"/>
</dbReference>
<feature type="transmembrane region" description="Helical" evidence="6">
    <location>
        <begin position="105"/>
        <end position="132"/>
    </location>
</feature>
<evidence type="ECO:0000256" key="6">
    <source>
        <dbReference type="SAM" id="Phobius"/>
    </source>
</evidence>
<dbReference type="NCBIfam" id="TIGR00765">
    <property type="entry name" value="yihY_not_rbn"/>
    <property type="match status" value="1"/>
</dbReference>
<gene>
    <name evidence="7" type="ORF">Bxe_C1291</name>
</gene>
<evidence type="ECO:0000256" key="3">
    <source>
        <dbReference type="ARBA" id="ARBA00022692"/>
    </source>
</evidence>
<dbReference type="PIRSF" id="PIRSF035875">
    <property type="entry name" value="RNase_BN"/>
    <property type="match status" value="1"/>
</dbReference>
<dbReference type="KEGG" id="bxb:DR64_8521"/>
<evidence type="ECO:0000256" key="2">
    <source>
        <dbReference type="ARBA" id="ARBA00022475"/>
    </source>
</evidence>
<evidence type="ECO:0000313" key="7">
    <source>
        <dbReference type="EMBL" id="ABE37151.1"/>
    </source>
</evidence>
<evidence type="ECO:0000256" key="5">
    <source>
        <dbReference type="ARBA" id="ARBA00023136"/>
    </source>
</evidence>
<feature type="transmembrane region" description="Helical" evidence="6">
    <location>
        <begin position="255"/>
        <end position="280"/>
    </location>
</feature>
<evidence type="ECO:0000313" key="8">
    <source>
        <dbReference type="Proteomes" id="UP000001817"/>
    </source>
</evidence>
<dbReference type="PATRIC" id="fig|266265.5.peg.9046"/>
<dbReference type="PANTHER" id="PTHR30213">
    <property type="entry name" value="INNER MEMBRANE PROTEIN YHJD"/>
    <property type="match status" value="1"/>
</dbReference>
<dbReference type="OrthoDB" id="9797028at2"/>
<feature type="transmembrane region" description="Helical" evidence="6">
    <location>
        <begin position="42"/>
        <end position="65"/>
    </location>
</feature>
<evidence type="ECO:0000256" key="1">
    <source>
        <dbReference type="ARBA" id="ARBA00004651"/>
    </source>
</evidence>
<keyword evidence="4 6" id="KW-1133">Transmembrane helix</keyword>
<dbReference type="KEGG" id="bxe:Bxe_C1291"/>
<evidence type="ECO:0000256" key="4">
    <source>
        <dbReference type="ARBA" id="ARBA00022989"/>
    </source>
</evidence>
<sequence length="311" mass="32389">MPTTVRLPERQQVDGKKGAMNAMMDLAQRFSSHRCTMMGASIAFYSAFSLAPTLLIVLAVAGWFFGKEAARGELFAQVKGILGSDAAAAMQDIVGHAHYAGGSGIAALVSVLLLIVGASATFTSLNTALDVVFEAQTRSGIAGMALLLRARLLSFGLVMGLGFLMVVSLVLDAAIQFAGHAVFGNSPVIAFALVLQSIAGLVVLTAGFAALIKWLPDAPVRFRHALVGAFVSAILFTAGHHLFGFYLSHAGTANAFGAAGSLAVLMMWLYFSALVFLLGAETTAAIRRRSAAVQPDDGTVKKGADSGNIRP</sequence>
<organism evidence="7 8">
    <name type="scientific">Paraburkholderia xenovorans (strain LB400)</name>
    <dbReference type="NCBI Taxonomy" id="266265"/>
    <lineage>
        <taxon>Bacteria</taxon>
        <taxon>Pseudomonadati</taxon>
        <taxon>Pseudomonadota</taxon>
        <taxon>Betaproteobacteria</taxon>
        <taxon>Burkholderiales</taxon>
        <taxon>Burkholderiaceae</taxon>
        <taxon>Paraburkholderia</taxon>
    </lineage>
</organism>
<dbReference type="InterPro" id="IPR017039">
    <property type="entry name" value="Virul_fac_BrkB"/>
</dbReference>
<name>Q13FI8_PARXL</name>
<keyword evidence="2" id="KW-1003">Cell membrane</keyword>
<keyword evidence="5 6" id="KW-0472">Membrane</keyword>
<feature type="transmembrane region" description="Helical" evidence="6">
    <location>
        <begin position="189"/>
        <end position="212"/>
    </location>
</feature>
<protein>
    <submittedName>
        <fullName evidence="7">Ribonuclease BN</fullName>
    </submittedName>
</protein>
<feature type="transmembrane region" description="Helical" evidence="6">
    <location>
        <begin position="152"/>
        <end position="177"/>
    </location>
</feature>
<dbReference type="eggNOG" id="COG1295">
    <property type="taxonomic scope" value="Bacteria"/>
</dbReference>
<dbReference type="GO" id="GO:0005886">
    <property type="term" value="C:plasma membrane"/>
    <property type="evidence" value="ECO:0007669"/>
    <property type="project" value="UniProtKB-SubCell"/>
</dbReference>
<feature type="transmembrane region" description="Helical" evidence="6">
    <location>
        <begin position="224"/>
        <end position="243"/>
    </location>
</feature>
<dbReference type="RefSeq" id="WP_011494377.1">
    <property type="nucleotide sequence ID" value="NC_007953.1"/>
</dbReference>
<keyword evidence="3 6" id="KW-0812">Transmembrane</keyword>
<dbReference type="EMBL" id="CP000272">
    <property type="protein sequence ID" value="ABE37151.1"/>
    <property type="molecule type" value="Genomic_DNA"/>
</dbReference>
<comment type="subcellular location">
    <subcellularLocation>
        <location evidence="1">Cell membrane</location>
        <topology evidence="1">Multi-pass membrane protein</topology>
    </subcellularLocation>
</comment>